<accession>A0A7J8E8G3</accession>
<feature type="compositionally biased region" description="Pro residues" evidence="1">
    <location>
        <begin position="256"/>
        <end position="266"/>
    </location>
</feature>
<dbReference type="AlphaFoldDB" id="A0A7J8E8G3"/>
<feature type="compositionally biased region" description="Pro residues" evidence="1">
    <location>
        <begin position="147"/>
        <end position="158"/>
    </location>
</feature>
<evidence type="ECO:0000313" key="3">
    <source>
        <dbReference type="Proteomes" id="UP000593571"/>
    </source>
</evidence>
<keyword evidence="3" id="KW-1185">Reference proteome</keyword>
<evidence type="ECO:0000313" key="2">
    <source>
        <dbReference type="EMBL" id="KAF6431585.1"/>
    </source>
</evidence>
<feature type="compositionally biased region" description="Polar residues" evidence="1">
    <location>
        <begin position="298"/>
        <end position="307"/>
    </location>
</feature>
<name>A0A7J8E8G3_ROUAE</name>
<sequence>MAVTGPHTKRHSLPEHLCSTMGGGTPWLHHQEPHRGLGRGPRVTGTKEKKQEECRRGVPCIRNTPRPEATRIRMARVRRAASAQRDQKEGQAVELLHVHPEHLLELLRRQVPLQTKRRNPEGAVSSFAAHAREAGPAPHGAAASGSPGPPVPAFPLCPRPSRDAADRTEPGGKGPSATPTHASRTADGGPEHTPRTRTPPAPGRLSPRSVCDVLTRFHGMFMAPPASRRRMAGCAPASRTGETEVRRESREAGPGGPSPTPRPTPPAAAVRSAASALPGPRSPSPGTRSGCTAWGQGDRQQSLWDAG</sequence>
<feature type="compositionally biased region" description="Low complexity" evidence="1">
    <location>
        <begin position="134"/>
        <end position="146"/>
    </location>
</feature>
<feature type="region of interest" description="Disordered" evidence="1">
    <location>
        <begin position="29"/>
        <end position="53"/>
    </location>
</feature>
<evidence type="ECO:0000256" key="1">
    <source>
        <dbReference type="SAM" id="MobiDB-lite"/>
    </source>
</evidence>
<gene>
    <name evidence="2" type="ORF">HJG63_008097</name>
</gene>
<comment type="caution">
    <text evidence="2">The sequence shown here is derived from an EMBL/GenBank/DDBJ whole genome shotgun (WGS) entry which is preliminary data.</text>
</comment>
<dbReference type="Proteomes" id="UP000593571">
    <property type="component" value="Unassembled WGS sequence"/>
</dbReference>
<feature type="compositionally biased region" description="Basic and acidic residues" evidence="1">
    <location>
        <begin position="241"/>
        <end position="251"/>
    </location>
</feature>
<proteinExistence type="predicted"/>
<feature type="region of interest" description="Disordered" evidence="1">
    <location>
        <begin position="227"/>
        <end position="307"/>
    </location>
</feature>
<feature type="compositionally biased region" description="Low complexity" evidence="1">
    <location>
        <begin position="267"/>
        <end position="290"/>
    </location>
</feature>
<organism evidence="2 3">
    <name type="scientific">Rousettus aegyptiacus</name>
    <name type="common">Egyptian fruit bat</name>
    <name type="synonym">Pteropus aegyptiacus</name>
    <dbReference type="NCBI Taxonomy" id="9407"/>
    <lineage>
        <taxon>Eukaryota</taxon>
        <taxon>Metazoa</taxon>
        <taxon>Chordata</taxon>
        <taxon>Craniata</taxon>
        <taxon>Vertebrata</taxon>
        <taxon>Euteleostomi</taxon>
        <taxon>Mammalia</taxon>
        <taxon>Eutheria</taxon>
        <taxon>Laurasiatheria</taxon>
        <taxon>Chiroptera</taxon>
        <taxon>Yinpterochiroptera</taxon>
        <taxon>Pteropodoidea</taxon>
        <taxon>Pteropodidae</taxon>
        <taxon>Rousettinae</taxon>
        <taxon>Rousettus</taxon>
    </lineage>
</organism>
<dbReference type="EMBL" id="JACASE010000010">
    <property type="protein sequence ID" value="KAF6431585.1"/>
    <property type="molecule type" value="Genomic_DNA"/>
</dbReference>
<feature type="compositionally biased region" description="Basic and acidic residues" evidence="1">
    <location>
        <begin position="160"/>
        <end position="170"/>
    </location>
</feature>
<reference evidence="2 3" key="1">
    <citation type="journal article" date="2020" name="Nature">
        <title>Six reference-quality genomes reveal evolution of bat adaptations.</title>
        <authorList>
            <person name="Jebb D."/>
            <person name="Huang Z."/>
            <person name="Pippel M."/>
            <person name="Hughes G.M."/>
            <person name="Lavrichenko K."/>
            <person name="Devanna P."/>
            <person name="Winkler S."/>
            <person name="Jermiin L.S."/>
            <person name="Skirmuntt E.C."/>
            <person name="Katzourakis A."/>
            <person name="Burkitt-Gray L."/>
            <person name="Ray D.A."/>
            <person name="Sullivan K.A.M."/>
            <person name="Roscito J.G."/>
            <person name="Kirilenko B.M."/>
            <person name="Davalos L.M."/>
            <person name="Corthals A.P."/>
            <person name="Power M.L."/>
            <person name="Jones G."/>
            <person name="Ransome R.D."/>
            <person name="Dechmann D.K.N."/>
            <person name="Locatelli A.G."/>
            <person name="Puechmaille S.J."/>
            <person name="Fedrigo O."/>
            <person name="Jarvis E.D."/>
            <person name="Hiller M."/>
            <person name="Vernes S.C."/>
            <person name="Myers E.W."/>
            <person name="Teeling E.C."/>
        </authorList>
    </citation>
    <scope>NUCLEOTIDE SEQUENCE [LARGE SCALE GENOMIC DNA]</scope>
    <source>
        <strain evidence="2">MRouAeg1</strain>
        <tissue evidence="2">Muscle</tissue>
    </source>
</reference>
<feature type="region of interest" description="Disordered" evidence="1">
    <location>
        <begin position="131"/>
        <end position="208"/>
    </location>
</feature>
<protein>
    <submittedName>
        <fullName evidence="2">Uncharacterized protein</fullName>
    </submittedName>
</protein>